<dbReference type="PANTHER" id="PTHR43701">
    <property type="entry name" value="MEMBRANE TRANSPORTER PROTEIN MJ0441-RELATED"/>
    <property type="match status" value="1"/>
</dbReference>
<accession>A0ABR6ZTN5</accession>
<comment type="subcellular location">
    <subcellularLocation>
        <location evidence="5">Cell membrane</location>
        <topology evidence="5">Multi-pass membrane protein</topology>
    </subcellularLocation>
    <subcellularLocation>
        <location evidence="1">Membrane</location>
        <topology evidence="1">Multi-pass membrane protein</topology>
    </subcellularLocation>
</comment>
<keyword evidence="7" id="KW-1185">Reference proteome</keyword>
<feature type="transmembrane region" description="Helical" evidence="5">
    <location>
        <begin position="224"/>
        <end position="242"/>
    </location>
</feature>
<feature type="transmembrane region" description="Helical" evidence="5">
    <location>
        <begin position="12"/>
        <end position="39"/>
    </location>
</feature>
<dbReference type="Proteomes" id="UP000650424">
    <property type="component" value="Unassembled WGS sequence"/>
</dbReference>
<dbReference type="PANTHER" id="PTHR43701:SF5">
    <property type="entry name" value="MEMBRANE TRANSPORTER PROTEIN-RELATED"/>
    <property type="match status" value="1"/>
</dbReference>
<reference evidence="6 7" key="1">
    <citation type="submission" date="2020-08" db="EMBL/GenBank/DDBJ databases">
        <title>Novel species isolated from subtropical streams in China.</title>
        <authorList>
            <person name="Lu H."/>
        </authorList>
    </citation>
    <scope>NUCLEOTIDE SEQUENCE [LARGE SCALE GENOMIC DNA]</scope>
    <source>
        <strain evidence="6 7">CY18W</strain>
    </source>
</reference>
<evidence type="ECO:0000256" key="1">
    <source>
        <dbReference type="ARBA" id="ARBA00004141"/>
    </source>
</evidence>
<protein>
    <recommendedName>
        <fullName evidence="5">Probable membrane transporter protein</fullName>
    </recommendedName>
</protein>
<evidence type="ECO:0000256" key="2">
    <source>
        <dbReference type="ARBA" id="ARBA00022692"/>
    </source>
</evidence>
<keyword evidence="5" id="KW-1003">Cell membrane</keyword>
<gene>
    <name evidence="6" type="ORF">H8L32_17135</name>
</gene>
<feature type="transmembrane region" description="Helical" evidence="5">
    <location>
        <begin position="194"/>
        <end position="212"/>
    </location>
</feature>
<evidence type="ECO:0000313" key="7">
    <source>
        <dbReference type="Proteomes" id="UP000650424"/>
    </source>
</evidence>
<comment type="caution">
    <text evidence="6">The sequence shown here is derived from an EMBL/GenBank/DDBJ whole genome shotgun (WGS) entry which is preliminary data.</text>
</comment>
<feature type="transmembrane region" description="Helical" evidence="5">
    <location>
        <begin position="130"/>
        <end position="163"/>
    </location>
</feature>
<dbReference type="Pfam" id="PF01925">
    <property type="entry name" value="TauE"/>
    <property type="match status" value="1"/>
</dbReference>
<evidence type="ECO:0000256" key="4">
    <source>
        <dbReference type="ARBA" id="ARBA00023136"/>
    </source>
</evidence>
<organism evidence="6 7">
    <name type="scientific">Undibacterium hunanense</name>
    <dbReference type="NCBI Taxonomy" id="2762292"/>
    <lineage>
        <taxon>Bacteria</taxon>
        <taxon>Pseudomonadati</taxon>
        <taxon>Pseudomonadota</taxon>
        <taxon>Betaproteobacteria</taxon>
        <taxon>Burkholderiales</taxon>
        <taxon>Oxalobacteraceae</taxon>
        <taxon>Undibacterium</taxon>
    </lineage>
</organism>
<keyword evidence="4 5" id="KW-0472">Membrane</keyword>
<keyword evidence="3 5" id="KW-1133">Transmembrane helix</keyword>
<dbReference type="RefSeq" id="WP_186948498.1">
    <property type="nucleotide sequence ID" value="NZ_JACOGF010000009.1"/>
</dbReference>
<evidence type="ECO:0000256" key="5">
    <source>
        <dbReference type="RuleBase" id="RU363041"/>
    </source>
</evidence>
<name>A0ABR6ZTN5_9BURK</name>
<feature type="transmembrane region" description="Helical" evidence="5">
    <location>
        <begin position="169"/>
        <end position="187"/>
    </location>
</feature>
<feature type="transmembrane region" description="Helical" evidence="5">
    <location>
        <begin position="96"/>
        <end position="114"/>
    </location>
</feature>
<dbReference type="EMBL" id="JACOGF010000009">
    <property type="protein sequence ID" value="MBC3919219.1"/>
    <property type="molecule type" value="Genomic_DNA"/>
</dbReference>
<evidence type="ECO:0000313" key="6">
    <source>
        <dbReference type="EMBL" id="MBC3919219.1"/>
    </source>
</evidence>
<dbReference type="InterPro" id="IPR051598">
    <property type="entry name" value="TSUP/Inactive_protease-like"/>
</dbReference>
<sequence>MLLEIGLPTLIFIAAALYAAVGHAGASGYLAAMALFGLAPTEMKPAALTLNILVASIATVKYIRAGFFSWTLFWPLALLAIPAAFVGGRLQLPSHYYKPLIGIVLIYAAWRLLWKPQVSTETVRRGRQVYLIFAGACIGLMSGLTGVGGGIFLSPLLLFAGWATARESSGVAAPFILVNSLAALFGLMSTNITFPDAMPVWAVAAVAGGYLGADYGSKRLASPAILSLLACALIIAGIKMLLT</sequence>
<comment type="similarity">
    <text evidence="5">Belongs to the 4-toluene sulfonate uptake permease (TSUP) (TC 2.A.102) family.</text>
</comment>
<evidence type="ECO:0000256" key="3">
    <source>
        <dbReference type="ARBA" id="ARBA00022989"/>
    </source>
</evidence>
<feature type="transmembrane region" description="Helical" evidence="5">
    <location>
        <begin position="70"/>
        <end position="90"/>
    </location>
</feature>
<dbReference type="InterPro" id="IPR002781">
    <property type="entry name" value="TM_pro_TauE-like"/>
</dbReference>
<proteinExistence type="inferred from homology"/>
<keyword evidence="2 5" id="KW-0812">Transmembrane</keyword>